<proteinExistence type="predicted"/>
<dbReference type="Proteomes" id="UP000307720">
    <property type="component" value="Unassembled WGS sequence"/>
</dbReference>
<protein>
    <submittedName>
        <fullName evidence="1">Uncharacterized protein</fullName>
    </submittedName>
</protein>
<evidence type="ECO:0000313" key="2">
    <source>
        <dbReference type="Proteomes" id="UP000307720"/>
    </source>
</evidence>
<keyword evidence="2" id="KW-1185">Reference proteome</keyword>
<comment type="caution">
    <text evidence="1">The sequence shown here is derived from an EMBL/GenBank/DDBJ whole genome shotgun (WGS) entry which is preliminary data.</text>
</comment>
<evidence type="ECO:0000313" key="1">
    <source>
        <dbReference type="EMBL" id="TGX97881.1"/>
    </source>
</evidence>
<dbReference type="EMBL" id="SRZB01000025">
    <property type="protein sequence ID" value="TGX97881.1"/>
    <property type="molecule type" value="Genomic_DNA"/>
</dbReference>
<name>A0AC61QY48_9FIRM</name>
<gene>
    <name evidence="1" type="ORF">E5357_10945</name>
</gene>
<sequence length="310" mass="36584">MQKRNTEDIPAPVHAYKDRIFRMIFKEKKEFLELYNAMNGTDYSNPEDLAVTTLENAIYMNMKNDVSFLLHDRLTLYEHQSTDNPNMPLRNLFYVSEIYSGLTHEKNLYHSRTVLIPEPRFVEFYNGTKKLPERSERRLSDLYQRPTGHPALELKILVLNINPGCNTELMEQCHALKEYMLFVKKIREYRKQMPLVQAMEQTVTECISEGILAGFLKKNRAEVIKVGIYEYNEELHIQQERSDAKEEGREEGIWLFSLRLIRKKMEKGLSPEQTADILEMNPETVQNFYTLLEENPGMDESELYEKHMDL</sequence>
<organism evidence="1 2">
    <name type="scientific">Hominisplanchenecus murintestinalis</name>
    <dbReference type="NCBI Taxonomy" id="2941517"/>
    <lineage>
        <taxon>Bacteria</taxon>
        <taxon>Bacillati</taxon>
        <taxon>Bacillota</taxon>
        <taxon>Clostridia</taxon>
        <taxon>Lachnospirales</taxon>
        <taxon>Lachnospiraceae</taxon>
        <taxon>Hominisplanchenecus</taxon>
    </lineage>
</organism>
<accession>A0AC61QY48</accession>
<reference evidence="1" key="1">
    <citation type="submission" date="2019-04" db="EMBL/GenBank/DDBJ databases">
        <title>Microbes associate with the intestines of laboratory mice.</title>
        <authorList>
            <person name="Navarre W."/>
            <person name="Wong E."/>
            <person name="Huang K."/>
            <person name="Tropini C."/>
            <person name="Ng K."/>
            <person name="Yu B."/>
        </authorList>
    </citation>
    <scope>NUCLEOTIDE SEQUENCE</scope>
    <source>
        <strain evidence="1">NM72_1-8</strain>
    </source>
</reference>